<sequence>MASRITSNMTLPIRRLVRAHGNSTFKRAAFIFCATLFTCALFTGIIILYLVVLPYLHEHGFEESLCVVAEIEPERPIIKCENRCSRERSRFPCLRVRVMFQRGNANYSATLFDTIETHEHYRRYRASLKYYEENEFAVQVFRWRLLKQPSFRCFVSSELHGHEALMHKFHRASTVTYGIVLPVFVCLVALMALLLLWYFYGCSFWHLQDEQSSFGCMVARPIAVVE</sequence>
<protein>
    <submittedName>
        <fullName evidence="12">Calcium activated potassium channel subunit</fullName>
    </submittedName>
</protein>
<evidence type="ECO:0000256" key="2">
    <source>
        <dbReference type="ARBA" id="ARBA00022448"/>
    </source>
</evidence>
<feature type="transmembrane region" description="Helical" evidence="9">
    <location>
        <begin position="175"/>
        <end position="200"/>
    </location>
</feature>
<feature type="transmembrane region" description="Helical" evidence="9">
    <location>
        <begin position="28"/>
        <end position="52"/>
    </location>
</feature>
<dbReference type="WBParaSite" id="HNAJ_0000082101-mRNA-1">
    <property type="protein sequence ID" value="HNAJ_0000082101-mRNA-1"/>
    <property type="gene ID" value="HNAJ_0000082101"/>
</dbReference>
<comment type="subcellular location">
    <subcellularLocation>
        <location evidence="1">Membrane</location>
        <topology evidence="1">Multi-pass membrane protein</topology>
    </subcellularLocation>
</comment>
<dbReference type="EMBL" id="UZAE01000260">
    <property type="protein sequence ID" value="VDN96680.1"/>
    <property type="molecule type" value="Genomic_DNA"/>
</dbReference>
<evidence type="ECO:0000256" key="1">
    <source>
        <dbReference type="ARBA" id="ARBA00004141"/>
    </source>
</evidence>
<dbReference type="GO" id="GO:0008076">
    <property type="term" value="C:voltage-gated potassium channel complex"/>
    <property type="evidence" value="ECO:0007669"/>
    <property type="project" value="TreeGrafter"/>
</dbReference>
<dbReference type="InterPro" id="IPR003930">
    <property type="entry name" value="K_chnl_Ca-activ_BK_bsu"/>
</dbReference>
<dbReference type="GO" id="GO:0005513">
    <property type="term" value="P:detection of calcium ion"/>
    <property type="evidence" value="ECO:0007669"/>
    <property type="project" value="TreeGrafter"/>
</dbReference>
<evidence type="ECO:0000256" key="9">
    <source>
        <dbReference type="SAM" id="Phobius"/>
    </source>
</evidence>
<evidence type="ECO:0000256" key="6">
    <source>
        <dbReference type="ARBA" id="ARBA00023136"/>
    </source>
</evidence>
<name>A0A0R3T1Q6_RODNA</name>
<dbReference type="PANTHER" id="PTHR10258:SF8">
    <property type="entry name" value="CALCIUM-ACTIVATED POTASSIUM CHANNEL BK ALPHA SUBUNIT DOMAIN-CONTAINING PROTEIN"/>
    <property type="match status" value="1"/>
</dbReference>
<keyword evidence="8" id="KW-0407">Ion channel</keyword>
<dbReference type="AlphaFoldDB" id="A0A0R3T1Q6"/>
<gene>
    <name evidence="10" type="ORF">HNAJ_LOCUS821</name>
</gene>
<evidence type="ECO:0000313" key="10">
    <source>
        <dbReference type="EMBL" id="VDN96680.1"/>
    </source>
</evidence>
<dbReference type="OrthoDB" id="6241708at2759"/>
<dbReference type="PANTHER" id="PTHR10258">
    <property type="entry name" value="CALCIUM-ACTIVATED POTASSIUM CHANNEL SUBUNIT BETA"/>
    <property type="match status" value="1"/>
</dbReference>
<evidence type="ECO:0000256" key="7">
    <source>
        <dbReference type="ARBA" id="ARBA00023180"/>
    </source>
</evidence>
<keyword evidence="2" id="KW-0813">Transport</keyword>
<keyword evidence="11" id="KW-1185">Reference proteome</keyword>
<reference evidence="10 11" key="2">
    <citation type="submission" date="2018-11" db="EMBL/GenBank/DDBJ databases">
        <authorList>
            <consortium name="Pathogen Informatics"/>
        </authorList>
    </citation>
    <scope>NUCLEOTIDE SEQUENCE [LARGE SCALE GENOMIC DNA]</scope>
</reference>
<reference evidence="12" key="1">
    <citation type="submission" date="2017-02" db="UniProtKB">
        <authorList>
            <consortium name="WormBaseParasite"/>
        </authorList>
    </citation>
    <scope>IDENTIFICATION</scope>
</reference>
<evidence type="ECO:0000256" key="4">
    <source>
        <dbReference type="ARBA" id="ARBA00022989"/>
    </source>
</evidence>
<evidence type="ECO:0000313" key="11">
    <source>
        <dbReference type="Proteomes" id="UP000278807"/>
    </source>
</evidence>
<dbReference type="Pfam" id="PF03185">
    <property type="entry name" value="CaKB"/>
    <property type="match status" value="1"/>
</dbReference>
<evidence type="ECO:0000256" key="5">
    <source>
        <dbReference type="ARBA" id="ARBA00023065"/>
    </source>
</evidence>
<organism evidence="12">
    <name type="scientific">Rodentolepis nana</name>
    <name type="common">Dwarf tapeworm</name>
    <name type="synonym">Hymenolepis nana</name>
    <dbReference type="NCBI Taxonomy" id="102285"/>
    <lineage>
        <taxon>Eukaryota</taxon>
        <taxon>Metazoa</taxon>
        <taxon>Spiralia</taxon>
        <taxon>Lophotrochozoa</taxon>
        <taxon>Platyhelminthes</taxon>
        <taxon>Cestoda</taxon>
        <taxon>Eucestoda</taxon>
        <taxon>Cyclophyllidea</taxon>
        <taxon>Hymenolepididae</taxon>
        <taxon>Rodentolepis</taxon>
    </lineage>
</organism>
<accession>A0A0R3T1Q6</accession>
<keyword evidence="3 9" id="KW-0812">Transmembrane</keyword>
<keyword evidence="5" id="KW-0406">Ion transport</keyword>
<proteinExistence type="predicted"/>
<evidence type="ECO:0000256" key="3">
    <source>
        <dbReference type="ARBA" id="ARBA00022692"/>
    </source>
</evidence>
<evidence type="ECO:0000313" key="12">
    <source>
        <dbReference type="WBParaSite" id="HNAJ_0000082101-mRNA-1"/>
    </source>
</evidence>
<dbReference type="GO" id="GO:0015459">
    <property type="term" value="F:potassium channel regulator activity"/>
    <property type="evidence" value="ECO:0007669"/>
    <property type="project" value="TreeGrafter"/>
</dbReference>
<dbReference type="GO" id="GO:0015269">
    <property type="term" value="F:calcium-activated potassium channel activity"/>
    <property type="evidence" value="ECO:0007669"/>
    <property type="project" value="InterPro"/>
</dbReference>
<evidence type="ECO:0000256" key="8">
    <source>
        <dbReference type="ARBA" id="ARBA00023303"/>
    </source>
</evidence>
<keyword evidence="6 9" id="KW-0472">Membrane</keyword>
<dbReference type="Proteomes" id="UP000278807">
    <property type="component" value="Unassembled WGS sequence"/>
</dbReference>
<keyword evidence="7" id="KW-0325">Glycoprotein</keyword>
<keyword evidence="4 9" id="KW-1133">Transmembrane helix</keyword>